<accession>A0A479VMB1</accession>
<protein>
    <submittedName>
        <fullName evidence="1">Uncharacterized protein</fullName>
    </submittedName>
</protein>
<dbReference type="EMBL" id="JABXPW010000004">
    <property type="protein sequence ID" value="MBA7720429.1"/>
    <property type="molecule type" value="Genomic_DNA"/>
</dbReference>
<evidence type="ECO:0000313" key="1">
    <source>
        <dbReference type="EMBL" id="MBA7720429.1"/>
    </source>
</evidence>
<dbReference type="RefSeq" id="WP_001305873.1">
    <property type="nucleotide sequence ID" value="NZ_AP024123.1"/>
</dbReference>
<organism evidence="1 4">
    <name type="scientific">Escherichia coli</name>
    <dbReference type="NCBI Taxonomy" id="562"/>
    <lineage>
        <taxon>Bacteria</taxon>
        <taxon>Pseudomonadati</taxon>
        <taxon>Pseudomonadota</taxon>
        <taxon>Gammaproteobacteria</taxon>
        <taxon>Enterobacterales</taxon>
        <taxon>Enterobacteriaceae</taxon>
        <taxon>Escherichia</taxon>
    </lineage>
</organism>
<dbReference type="EMBL" id="CP057906">
    <property type="protein sequence ID" value="QMO39911.1"/>
    <property type="molecule type" value="Genomic_DNA"/>
</dbReference>
<reference evidence="1 3" key="1">
    <citation type="submission" date="2020-06" db="EMBL/GenBank/DDBJ databases">
        <title>REHAB project genomes.</title>
        <authorList>
            <person name="Shaw L.P."/>
        </authorList>
    </citation>
    <scope>NUCLEOTIDE SEQUENCE</scope>
    <source>
        <strain evidence="2 3">RHB10-C12</strain>
        <strain evidence="1">RHBSTW-00474</strain>
    </source>
</reference>
<evidence type="ECO:0000313" key="3">
    <source>
        <dbReference type="Proteomes" id="UP000514754"/>
    </source>
</evidence>
<evidence type="ECO:0000313" key="2">
    <source>
        <dbReference type="EMBL" id="QMO39911.1"/>
    </source>
</evidence>
<evidence type="ECO:0000313" key="4">
    <source>
        <dbReference type="Proteomes" id="UP000622722"/>
    </source>
</evidence>
<name>A0A479VMB1_ECOLX</name>
<dbReference type="Proteomes" id="UP000514754">
    <property type="component" value="Chromosome"/>
</dbReference>
<proteinExistence type="predicted"/>
<dbReference type="AlphaFoldDB" id="A0A479VMB1"/>
<dbReference type="Proteomes" id="UP000622722">
    <property type="component" value="Unassembled WGS sequence"/>
</dbReference>
<gene>
    <name evidence="1" type="ORF">HV209_17810</name>
    <name evidence="2" type="ORF">HVW43_06225</name>
</gene>
<sequence>MSDKLINPFTYPSVAALNLTVELIRAGKMSSPSEAANSVITIRNILKEEKQAAMEKTDKEQ</sequence>